<dbReference type="EMBL" id="JALNTZ010000008">
    <property type="protein sequence ID" value="KAJ3642621.1"/>
    <property type="molecule type" value="Genomic_DNA"/>
</dbReference>
<sequence length="124" mass="14347">MGQEGARIVLSNYEKCVLKELQKTEQDQVDQQDLVLKCQVEHIEDVLQEEDEEEEIKVCEVLETPEDLEAEAFEKFKDLIEIEQRLTRINFAQVGSQPSSFLSHRFQSTCALLAPQRKTDHPSQ</sequence>
<name>A0AA38M414_9CUCU</name>
<accession>A0AA38M414</accession>
<evidence type="ECO:0000313" key="1">
    <source>
        <dbReference type="EMBL" id="KAJ3642621.1"/>
    </source>
</evidence>
<evidence type="ECO:0000313" key="2">
    <source>
        <dbReference type="Proteomes" id="UP001168821"/>
    </source>
</evidence>
<proteinExistence type="predicted"/>
<organism evidence="1 2">
    <name type="scientific">Zophobas morio</name>
    <dbReference type="NCBI Taxonomy" id="2755281"/>
    <lineage>
        <taxon>Eukaryota</taxon>
        <taxon>Metazoa</taxon>
        <taxon>Ecdysozoa</taxon>
        <taxon>Arthropoda</taxon>
        <taxon>Hexapoda</taxon>
        <taxon>Insecta</taxon>
        <taxon>Pterygota</taxon>
        <taxon>Neoptera</taxon>
        <taxon>Endopterygota</taxon>
        <taxon>Coleoptera</taxon>
        <taxon>Polyphaga</taxon>
        <taxon>Cucujiformia</taxon>
        <taxon>Tenebrionidae</taxon>
        <taxon>Zophobas</taxon>
    </lineage>
</organism>
<reference evidence="1" key="1">
    <citation type="journal article" date="2023" name="G3 (Bethesda)">
        <title>Whole genome assemblies of Zophobas morio and Tenebrio molitor.</title>
        <authorList>
            <person name="Kaur S."/>
            <person name="Stinson S.A."/>
            <person name="diCenzo G.C."/>
        </authorList>
    </citation>
    <scope>NUCLEOTIDE SEQUENCE</scope>
    <source>
        <strain evidence="1">QUZm001</strain>
    </source>
</reference>
<comment type="caution">
    <text evidence="1">The sequence shown here is derived from an EMBL/GenBank/DDBJ whole genome shotgun (WGS) entry which is preliminary data.</text>
</comment>
<keyword evidence="2" id="KW-1185">Reference proteome</keyword>
<dbReference type="AlphaFoldDB" id="A0AA38M414"/>
<gene>
    <name evidence="1" type="ORF">Zmor_025384</name>
</gene>
<dbReference type="Proteomes" id="UP001168821">
    <property type="component" value="Unassembled WGS sequence"/>
</dbReference>
<protein>
    <submittedName>
        <fullName evidence="1">Uncharacterized protein</fullName>
    </submittedName>
</protein>